<dbReference type="EMBL" id="AYKG01000005">
    <property type="protein sequence ID" value="ROO31453.1"/>
    <property type="molecule type" value="Genomic_DNA"/>
</dbReference>
<reference evidence="2 3" key="1">
    <citation type="submission" date="2013-10" db="EMBL/GenBank/DDBJ databases">
        <title>Salinisphaera japonica YTM-1 Genome Sequencing.</title>
        <authorList>
            <person name="Lai Q."/>
            <person name="Li C."/>
            <person name="Shao Z."/>
        </authorList>
    </citation>
    <scope>NUCLEOTIDE SEQUENCE [LARGE SCALE GENOMIC DNA]</scope>
    <source>
        <strain evidence="2 3">YTM-1</strain>
    </source>
</reference>
<name>A0A423Q0F4_9GAMM</name>
<dbReference type="AlphaFoldDB" id="A0A423Q0F4"/>
<protein>
    <submittedName>
        <fullName evidence="2">Uncharacterized protein</fullName>
    </submittedName>
</protein>
<evidence type="ECO:0000313" key="3">
    <source>
        <dbReference type="Proteomes" id="UP000285310"/>
    </source>
</evidence>
<proteinExistence type="predicted"/>
<evidence type="ECO:0000256" key="1">
    <source>
        <dbReference type="SAM" id="MobiDB-lite"/>
    </source>
</evidence>
<dbReference type="PROSITE" id="PS51257">
    <property type="entry name" value="PROKAR_LIPOPROTEIN"/>
    <property type="match status" value="1"/>
</dbReference>
<evidence type="ECO:0000313" key="2">
    <source>
        <dbReference type="EMBL" id="ROO31453.1"/>
    </source>
</evidence>
<comment type="caution">
    <text evidence="2">The sequence shown here is derived from an EMBL/GenBank/DDBJ whole genome shotgun (WGS) entry which is preliminary data.</text>
</comment>
<dbReference type="InParanoid" id="A0A423Q0F4"/>
<accession>A0A423Q0F4</accession>
<dbReference type="Proteomes" id="UP000285310">
    <property type="component" value="Unassembled WGS sequence"/>
</dbReference>
<gene>
    <name evidence="2" type="ORF">SAJA_02685</name>
</gene>
<feature type="region of interest" description="Disordered" evidence="1">
    <location>
        <begin position="32"/>
        <end position="52"/>
    </location>
</feature>
<keyword evidence="3" id="KW-1185">Reference proteome</keyword>
<sequence>MSHARRPVGFLVGTGVAAMLVLAGCHDDTAHIDTHADQPAQPDGPSQTDLSLPELSAGTSAVVLAGDPAGNDGLAFFDESGRAFISLAPTSGIGAQVIYRRANASAPWHRVPAPTTPLSLTRRFTIAAPVAPITADNLAGHYQSVIGDDIAAFTINDAATIDAAGAGCRLAGRIAPAQRLAAGTAAHLSVAGCAGTADGDYDGLIVVDTEAINAAWHFIGAGDGQVLDIYAFLISEG</sequence>
<organism evidence="2 3">
    <name type="scientific">Salinisphaera japonica YTM-1</name>
    <dbReference type="NCBI Taxonomy" id="1209778"/>
    <lineage>
        <taxon>Bacteria</taxon>
        <taxon>Pseudomonadati</taxon>
        <taxon>Pseudomonadota</taxon>
        <taxon>Gammaproteobacteria</taxon>
        <taxon>Salinisphaerales</taxon>
        <taxon>Salinisphaeraceae</taxon>
        <taxon>Salinisphaera</taxon>
    </lineage>
</organism>
<dbReference type="RefSeq" id="WP_123657101.1">
    <property type="nucleotide sequence ID" value="NZ_AYKG01000005.1"/>
</dbReference>